<evidence type="ECO:0008006" key="2">
    <source>
        <dbReference type="Google" id="ProtNLM"/>
    </source>
</evidence>
<proteinExistence type="predicted"/>
<dbReference type="EMBL" id="MN739489">
    <property type="protein sequence ID" value="QHT07895.1"/>
    <property type="molecule type" value="Genomic_DNA"/>
</dbReference>
<dbReference type="AlphaFoldDB" id="A0A6C0CWL5"/>
<name>A0A6C0CWL5_9ZZZZ</name>
<sequence>MKITKHMTFFNTIKLRYRFNYINRIIKEICNYPYETDLYIHTNEMFSRKFLIENTNGKIEIIVHDFSNGNPYYLAWSCRCLLHQQKDDYDIFMYIEDDMLIPRESLQYWFDHKDSVLKDNYNLGFVRIETDVYGNEYLGDLDGKLNHQNTVIIGGKSYVVNNVNTYCASWIYDKSEFRLFLASRYYHGNTNIPKIYGIRTGSAIGMHGFGMDVYKNTIIPYDIESKQLDPGCKIYHLDNVLMYRNENCGSSTIQFKDALE</sequence>
<evidence type="ECO:0000313" key="1">
    <source>
        <dbReference type="EMBL" id="QHT07895.1"/>
    </source>
</evidence>
<accession>A0A6C0CWL5</accession>
<reference evidence="1" key="1">
    <citation type="journal article" date="2020" name="Nature">
        <title>Giant virus diversity and host interactions through global metagenomics.</title>
        <authorList>
            <person name="Schulz F."/>
            <person name="Roux S."/>
            <person name="Paez-Espino D."/>
            <person name="Jungbluth S."/>
            <person name="Walsh D.A."/>
            <person name="Denef V.J."/>
            <person name="McMahon K.D."/>
            <person name="Konstantinidis K.T."/>
            <person name="Eloe-Fadrosh E.A."/>
            <person name="Kyrpides N.C."/>
            <person name="Woyke T."/>
        </authorList>
    </citation>
    <scope>NUCLEOTIDE SEQUENCE</scope>
    <source>
        <strain evidence="1">GVMAG-M-3300022752-39</strain>
    </source>
</reference>
<organism evidence="1">
    <name type="scientific">viral metagenome</name>
    <dbReference type="NCBI Taxonomy" id="1070528"/>
    <lineage>
        <taxon>unclassified sequences</taxon>
        <taxon>metagenomes</taxon>
        <taxon>organismal metagenomes</taxon>
    </lineage>
</organism>
<protein>
    <recommendedName>
        <fullName evidence="2">Glycosyltransferase</fullName>
    </recommendedName>
</protein>